<evidence type="ECO:0000259" key="5">
    <source>
        <dbReference type="Pfam" id="PF11967"/>
    </source>
</evidence>
<dbReference type="EMBL" id="OENE01000007">
    <property type="protein sequence ID" value="SOU88241.1"/>
    <property type="molecule type" value="Genomic_DNA"/>
</dbReference>
<dbReference type="InterPro" id="IPR012340">
    <property type="entry name" value="NA-bd_OB-fold"/>
</dbReference>
<evidence type="ECO:0000313" key="6">
    <source>
        <dbReference type="EMBL" id="SOU88241.1"/>
    </source>
</evidence>
<dbReference type="GO" id="GO:0006310">
    <property type="term" value="P:DNA recombination"/>
    <property type="evidence" value="ECO:0007669"/>
    <property type="project" value="UniProtKB-UniRule"/>
</dbReference>
<dbReference type="RefSeq" id="WP_172505039.1">
    <property type="nucleotide sequence ID" value="NZ_JAFMUH010000001.1"/>
</dbReference>
<dbReference type="InterPro" id="IPR022572">
    <property type="entry name" value="DNA_rep/recomb_RecO_N"/>
</dbReference>
<organism evidence="6 7">
    <name type="scientific">Tenacibaculum finnmarkense genomovar ulcerans</name>
    <dbReference type="NCBI Taxonomy" id="2781388"/>
    <lineage>
        <taxon>Bacteria</taxon>
        <taxon>Pseudomonadati</taxon>
        <taxon>Bacteroidota</taxon>
        <taxon>Flavobacteriia</taxon>
        <taxon>Flavobacteriales</taxon>
        <taxon>Flavobacteriaceae</taxon>
        <taxon>Tenacibaculum</taxon>
        <taxon>Tenacibaculum finnmarkense</taxon>
    </lineage>
</organism>
<keyword evidence="2 4" id="KW-0233">DNA recombination</keyword>
<dbReference type="PANTHER" id="PTHR33991">
    <property type="entry name" value="DNA REPAIR PROTEIN RECO"/>
    <property type="match status" value="1"/>
</dbReference>
<keyword evidence="3 4" id="KW-0234">DNA repair</keyword>
<evidence type="ECO:0000256" key="3">
    <source>
        <dbReference type="ARBA" id="ARBA00023204"/>
    </source>
</evidence>
<gene>
    <name evidence="4 6" type="primary">recO</name>
    <name evidence="6" type="ORF">TNO010_150192</name>
</gene>
<dbReference type="PANTHER" id="PTHR33991:SF1">
    <property type="entry name" value="DNA REPAIR PROTEIN RECO"/>
    <property type="match status" value="1"/>
</dbReference>
<dbReference type="InterPro" id="IPR037278">
    <property type="entry name" value="ARFGAP/RecO"/>
</dbReference>
<dbReference type="Pfam" id="PF02565">
    <property type="entry name" value="RecO_C"/>
    <property type="match status" value="1"/>
</dbReference>
<evidence type="ECO:0000256" key="1">
    <source>
        <dbReference type="ARBA" id="ARBA00022763"/>
    </source>
</evidence>
<dbReference type="SUPFAM" id="SSF57863">
    <property type="entry name" value="ArfGap/RecO-like zinc finger"/>
    <property type="match status" value="1"/>
</dbReference>
<dbReference type="Proteomes" id="UP000490060">
    <property type="component" value="Unassembled WGS sequence"/>
</dbReference>
<dbReference type="GO" id="GO:0043590">
    <property type="term" value="C:bacterial nucleoid"/>
    <property type="evidence" value="ECO:0007669"/>
    <property type="project" value="TreeGrafter"/>
</dbReference>
<feature type="domain" description="DNA replication/recombination mediator RecO N-terminal" evidence="5">
    <location>
        <begin position="1"/>
        <end position="86"/>
    </location>
</feature>
<dbReference type="HAMAP" id="MF_00201">
    <property type="entry name" value="RecO"/>
    <property type="match status" value="1"/>
</dbReference>
<accession>A0A2I2M6R3</accession>
<protein>
    <recommendedName>
        <fullName evidence="4">DNA repair protein RecO</fullName>
    </recommendedName>
    <alternativeName>
        <fullName evidence="4">Recombination protein O</fullName>
    </alternativeName>
</protein>
<dbReference type="InterPro" id="IPR003717">
    <property type="entry name" value="RecO"/>
</dbReference>
<reference evidence="6 7" key="1">
    <citation type="submission" date="2017-11" db="EMBL/GenBank/DDBJ databases">
        <authorList>
            <person name="Duchaud E."/>
        </authorList>
    </citation>
    <scope>NUCLEOTIDE SEQUENCE [LARGE SCALE GENOMIC DNA]</scope>
    <source>
        <strain evidence="6 7">TNO010</strain>
    </source>
</reference>
<dbReference type="Pfam" id="PF11967">
    <property type="entry name" value="RecO_N"/>
    <property type="match status" value="1"/>
</dbReference>
<keyword evidence="1 4" id="KW-0227">DNA damage</keyword>
<dbReference type="Gene3D" id="2.40.50.140">
    <property type="entry name" value="Nucleic acid-binding proteins"/>
    <property type="match status" value="1"/>
</dbReference>
<comment type="function">
    <text evidence="4">Involved in DNA repair and RecF pathway recombination.</text>
</comment>
<sequence length="243" mass="27716">MALITTKAIVLRAIKYGDTSLIVTCFTLESGIVSYLIRGVLKSRKGLLKKAYFEPLTQLLIQAKHHQNRTEKVLNSIKEAGVIHPYSNIHTSVVKQSIVLFLSEILTNIIKEEEKNDVLYQYIETSLIWLDTHSDVANFHLLFLLNLSRFLGFYPDVSQANKPAFSLSEGRFTTATYEKLVLTGNELLLFKKLLGINFDAIHTISYHKNERQTILGVIIRYFELHLEGFKKPKSLAILETVFS</sequence>
<dbReference type="NCBIfam" id="TIGR00613">
    <property type="entry name" value="reco"/>
    <property type="match status" value="1"/>
</dbReference>
<evidence type="ECO:0000313" key="7">
    <source>
        <dbReference type="Proteomes" id="UP000490060"/>
    </source>
</evidence>
<comment type="similarity">
    <text evidence="4">Belongs to the RecO family.</text>
</comment>
<dbReference type="GO" id="GO:0006302">
    <property type="term" value="P:double-strand break repair"/>
    <property type="evidence" value="ECO:0007669"/>
    <property type="project" value="TreeGrafter"/>
</dbReference>
<dbReference type="AlphaFoldDB" id="A0A2I2M6R3"/>
<evidence type="ECO:0000256" key="2">
    <source>
        <dbReference type="ARBA" id="ARBA00023172"/>
    </source>
</evidence>
<dbReference type="SUPFAM" id="SSF50249">
    <property type="entry name" value="Nucleic acid-binding proteins"/>
    <property type="match status" value="1"/>
</dbReference>
<evidence type="ECO:0000256" key="4">
    <source>
        <dbReference type="HAMAP-Rule" id="MF_00201"/>
    </source>
</evidence>
<proteinExistence type="inferred from homology"/>
<name>A0A2I2M6R3_9FLAO</name>
<dbReference type="GeneID" id="86818014"/>